<proteinExistence type="predicted"/>
<evidence type="ECO:0000313" key="2">
    <source>
        <dbReference type="Proteomes" id="UP001620405"/>
    </source>
</evidence>
<protein>
    <submittedName>
        <fullName evidence="1">DUF3025 domain-containing protein</fullName>
    </submittedName>
</protein>
<sequence>MRYIAPARQAVDPAVFALAPLAYWREHDAWLRGASWPSIDDLNACWSHDASERFVTQTRALLEDGLHYEERIARLGLIATREANWHDLFNALIWLRYPQLKRALNQQQAIDVARFGPRERSRAQYAQTHFDEAGVVVIVRDPALLALWDVHDWHELFWRRREAWRDGSIGLEVFGHALLEHALTPGKLLVGKALVVLVNGDADHSRALACCANAIAKGQVLRDPLELRPLPLSGIPGWHAANEDETFHLGAACYQPLRSGRHYPLPLHLT</sequence>
<keyword evidence="2" id="KW-1185">Reference proteome</keyword>
<gene>
    <name evidence="1" type="ORF">ISP13_07485</name>
</gene>
<dbReference type="RefSeq" id="WP_284397589.1">
    <property type="nucleotide sequence ID" value="NZ_BSNQ01000003.1"/>
</dbReference>
<comment type="caution">
    <text evidence="1">The sequence shown here is derived from an EMBL/GenBank/DDBJ whole genome shotgun (WGS) entry which is preliminary data.</text>
</comment>
<dbReference type="Pfam" id="PF11227">
    <property type="entry name" value="DUF3025"/>
    <property type="match status" value="1"/>
</dbReference>
<accession>A0ABW8ITR3</accession>
<reference evidence="1 2" key="1">
    <citation type="submission" date="2020-10" db="EMBL/GenBank/DDBJ databases">
        <title>Phylogeny of dyella-like bacteria.</title>
        <authorList>
            <person name="Fu J."/>
        </authorList>
    </citation>
    <scope>NUCLEOTIDE SEQUENCE [LARGE SCALE GENOMIC DNA]</scope>
    <source>
        <strain evidence="1 2">DHOB07</strain>
    </source>
</reference>
<dbReference type="EMBL" id="JADIKG010000011">
    <property type="protein sequence ID" value="MFK2873371.1"/>
    <property type="molecule type" value="Genomic_DNA"/>
</dbReference>
<dbReference type="InterPro" id="IPR021390">
    <property type="entry name" value="DUF3025"/>
</dbReference>
<name>A0ABW8ITR3_9GAMM</name>
<dbReference type="Proteomes" id="UP001620405">
    <property type="component" value="Unassembled WGS sequence"/>
</dbReference>
<evidence type="ECO:0000313" key="1">
    <source>
        <dbReference type="EMBL" id="MFK2873371.1"/>
    </source>
</evidence>
<organism evidence="1 2">
    <name type="scientific">Dyella lipolytica</name>
    <dbReference type="NCBI Taxonomy" id="1867835"/>
    <lineage>
        <taxon>Bacteria</taxon>
        <taxon>Pseudomonadati</taxon>
        <taxon>Pseudomonadota</taxon>
        <taxon>Gammaproteobacteria</taxon>
        <taxon>Lysobacterales</taxon>
        <taxon>Rhodanobacteraceae</taxon>
        <taxon>Dyella</taxon>
    </lineage>
</organism>